<proteinExistence type="predicted"/>
<evidence type="ECO:0000256" key="2">
    <source>
        <dbReference type="SAM" id="MobiDB-lite"/>
    </source>
</evidence>
<keyword evidence="1" id="KW-0378">Hydrolase</keyword>
<dbReference type="Gene3D" id="3.40.630.40">
    <property type="entry name" value="Zn-dependent exopeptidases"/>
    <property type="match status" value="1"/>
</dbReference>
<dbReference type="InterPro" id="IPR002508">
    <property type="entry name" value="MurNAc-LAA_cat"/>
</dbReference>
<organism evidence="5 6">
    <name type="scientific">Paenibacillus lacisoli</name>
    <dbReference type="NCBI Taxonomy" id="3064525"/>
    <lineage>
        <taxon>Bacteria</taxon>
        <taxon>Bacillati</taxon>
        <taxon>Bacillota</taxon>
        <taxon>Bacilli</taxon>
        <taxon>Bacillales</taxon>
        <taxon>Paenibacillaceae</taxon>
        <taxon>Paenibacillus</taxon>
    </lineage>
</organism>
<evidence type="ECO:0000313" key="5">
    <source>
        <dbReference type="EMBL" id="MDO7905234.1"/>
    </source>
</evidence>
<evidence type="ECO:0000259" key="4">
    <source>
        <dbReference type="SMART" id="SM00646"/>
    </source>
</evidence>
<dbReference type="RefSeq" id="WP_305022412.1">
    <property type="nucleotide sequence ID" value="NZ_JAUQTB010000001.1"/>
</dbReference>
<evidence type="ECO:0000256" key="1">
    <source>
        <dbReference type="ARBA" id="ARBA00022801"/>
    </source>
</evidence>
<evidence type="ECO:0000256" key="3">
    <source>
        <dbReference type="SAM" id="SignalP"/>
    </source>
</evidence>
<dbReference type="PANTHER" id="PTHR30404:SF0">
    <property type="entry name" value="N-ACETYLMURAMOYL-L-ALANINE AMIDASE AMIC"/>
    <property type="match status" value="1"/>
</dbReference>
<comment type="caution">
    <text evidence="5">The sequence shown here is derived from an EMBL/GenBank/DDBJ whole genome shotgun (WGS) entry which is preliminary data.</text>
</comment>
<dbReference type="Gene3D" id="2.60.40.3500">
    <property type="match status" value="1"/>
</dbReference>
<feature type="region of interest" description="Disordered" evidence="2">
    <location>
        <begin position="144"/>
        <end position="170"/>
    </location>
</feature>
<dbReference type="Pfam" id="PF11741">
    <property type="entry name" value="AMIN"/>
    <property type="match status" value="1"/>
</dbReference>
<dbReference type="InterPro" id="IPR021731">
    <property type="entry name" value="AMIN_dom"/>
</dbReference>
<feature type="domain" description="MurNAc-LAA" evidence="4">
    <location>
        <begin position="359"/>
        <end position="468"/>
    </location>
</feature>
<dbReference type="InterPro" id="IPR036582">
    <property type="entry name" value="Mao_N_sf"/>
</dbReference>
<accession>A0ABT9C7K3</accession>
<dbReference type="InterPro" id="IPR012854">
    <property type="entry name" value="Cu_amine_oxidase-like_N"/>
</dbReference>
<dbReference type="SUPFAM" id="SSF55383">
    <property type="entry name" value="Copper amine oxidase, domain N"/>
    <property type="match status" value="1"/>
</dbReference>
<name>A0ABT9C7K3_9BACL</name>
<dbReference type="InterPro" id="IPR050695">
    <property type="entry name" value="N-acetylmuramoyl_amidase_3"/>
</dbReference>
<keyword evidence="3" id="KW-0732">Signal</keyword>
<sequence>MKKYGFLLLLALMLWLVPMHGQAAAASNAVYLDGKALSVPAGVKIELVQNNVMIPLRVVAEGLGSTVGWDQKSGTVTIQNDASTIELVVNNNNAVVNGSKVKLAAPPLLRGGTSVVPLRFVSEQMGLKVSWDNKAKSAYLTSPVPAEDQAPQPAQPTPVTGGGSAPSAAPATVNSISFADGRLLIAASGAVNPSISTLTGPDRLVVDLPNTAFSSQFGLGQPLDQKQSGQQDAIGSADVSRIRYSLFNNNPSTIRVVLDLNAPKSYTLSQDSSGLITVTLTDPGTGPTPPVGAGGKKVLVLDAGHGFKDVGTTGILGNHEKDFNLSVTLKVADLLKSETGIDLVLTRSDDTYPTLAQRAQLANDLHADAFISIHANSVLDKPDASGTETYYYNSNGKELATIMHKHLLQATGFKDRKVKTERYQVLRQSNGPATLLEVGFLSNLQEDMIMLTDDFQQRVAQGIVDGIKEYFKL</sequence>
<dbReference type="EMBL" id="JAUQTB010000001">
    <property type="protein sequence ID" value="MDO7905234.1"/>
    <property type="molecule type" value="Genomic_DNA"/>
</dbReference>
<reference evidence="5 6" key="1">
    <citation type="submission" date="2023-07" db="EMBL/GenBank/DDBJ databases">
        <title>Paenibacillus sp. JX-17 nov. isolated from soil.</title>
        <authorList>
            <person name="Wan Y."/>
            <person name="Liu B."/>
        </authorList>
    </citation>
    <scope>NUCLEOTIDE SEQUENCE [LARGE SCALE GENOMIC DNA]</scope>
    <source>
        <strain evidence="5 6">JX-17</strain>
    </source>
</reference>
<gene>
    <name evidence="5" type="ORF">Q5741_02250</name>
</gene>
<dbReference type="Proteomes" id="UP001240171">
    <property type="component" value="Unassembled WGS sequence"/>
</dbReference>
<feature type="signal peptide" evidence="3">
    <location>
        <begin position="1"/>
        <end position="23"/>
    </location>
</feature>
<dbReference type="PANTHER" id="PTHR30404">
    <property type="entry name" value="N-ACETYLMURAMOYL-L-ALANINE AMIDASE"/>
    <property type="match status" value="1"/>
</dbReference>
<keyword evidence="6" id="KW-1185">Reference proteome</keyword>
<dbReference type="Gene3D" id="3.30.457.10">
    <property type="entry name" value="Copper amine oxidase-like, N-terminal domain"/>
    <property type="match status" value="1"/>
</dbReference>
<protein>
    <submittedName>
        <fullName evidence="5">N-acetylmuramoyl-L-alanine amidase family protein</fullName>
    </submittedName>
</protein>
<dbReference type="SMART" id="SM00646">
    <property type="entry name" value="Ami_3"/>
    <property type="match status" value="1"/>
</dbReference>
<dbReference type="Pfam" id="PF01520">
    <property type="entry name" value="Amidase_3"/>
    <property type="match status" value="1"/>
</dbReference>
<dbReference type="SUPFAM" id="SSF53187">
    <property type="entry name" value="Zn-dependent exopeptidases"/>
    <property type="match status" value="1"/>
</dbReference>
<feature type="chain" id="PRO_5046903254" evidence="3">
    <location>
        <begin position="24"/>
        <end position="473"/>
    </location>
</feature>
<dbReference type="CDD" id="cd02696">
    <property type="entry name" value="MurNAc-LAA"/>
    <property type="match status" value="1"/>
</dbReference>
<evidence type="ECO:0000313" key="6">
    <source>
        <dbReference type="Proteomes" id="UP001240171"/>
    </source>
</evidence>
<dbReference type="Pfam" id="PF07833">
    <property type="entry name" value="Cu_amine_oxidN1"/>
    <property type="match status" value="1"/>
</dbReference>